<dbReference type="EMBL" id="FNVQ01000004">
    <property type="protein sequence ID" value="SEG78979.1"/>
    <property type="molecule type" value="Genomic_DNA"/>
</dbReference>
<sequence>MAESKSKPLFNRRYLLILVWVLPIVILLLQRGAGETPLDPLRWNSTLHAYELPLQQEGIDLGLLLPLPQTLTDQAWIDNRVSAQALQQRLSMTDMHDWLSERGWQAQLKESSTHLLVRLHMNKVPTAQQMKQFYSLLRRQERLNNAPLHQRAQAERYLQSQQDESRLLVALGEQLADTADTPTAALPTWILSGNIEPSEEDAPAPDARNRRSDISPMQLVLNASPRQPERNLVLTGQLQGAPRDGAELAQQRLAAELVAQLLPRLGGNSDYRWIWKPLAQNGYRALILPADAAASLQTPEQLGQAINEELLEQTRAALLERYDRIIDEAPQDWLELVALYRLPLDSHRAFRDTLNTIDLDAARALITNLFDPGHSLQIRFASTGNPS</sequence>
<evidence type="ECO:0008006" key="3">
    <source>
        <dbReference type="Google" id="ProtNLM"/>
    </source>
</evidence>
<organism evidence="1 2">
    <name type="scientific">Marinobacterium lutimaris</name>
    <dbReference type="NCBI Taxonomy" id="568106"/>
    <lineage>
        <taxon>Bacteria</taxon>
        <taxon>Pseudomonadati</taxon>
        <taxon>Pseudomonadota</taxon>
        <taxon>Gammaproteobacteria</taxon>
        <taxon>Oceanospirillales</taxon>
        <taxon>Oceanospirillaceae</taxon>
        <taxon>Marinobacterium</taxon>
    </lineage>
</organism>
<dbReference type="AlphaFoldDB" id="A0A1H6D0P3"/>
<gene>
    <name evidence="1" type="ORF">SAMN05444390_104428</name>
</gene>
<evidence type="ECO:0000313" key="1">
    <source>
        <dbReference type="EMBL" id="SEG78979.1"/>
    </source>
</evidence>
<proteinExistence type="predicted"/>
<keyword evidence="2" id="KW-1185">Reference proteome</keyword>
<evidence type="ECO:0000313" key="2">
    <source>
        <dbReference type="Proteomes" id="UP000236745"/>
    </source>
</evidence>
<accession>A0A1H6D0P3</accession>
<dbReference type="Proteomes" id="UP000236745">
    <property type="component" value="Unassembled WGS sequence"/>
</dbReference>
<name>A0A1H6D0P3_9GAMM</name>
<reference evidence="1 2" key="1">
    <citation type="submission" date="2016-10" db="EMBL/GenBank/DDBJ databases">
        <authorList>
            <person name="de Groot N.N."/>
        </authorList>
    </citation>
    <scope>NUCLEOTIDE SEQUENCE [LARGE SCALE GENOMIC DNA]</scope>
    <source>
        <strain evidence="1 2">DSM 22012</strain>
    </source>
</reference>
<dbReference type="RefSeq" id="WP_104004786.1">
    <property type="nucleotide sequence ID" value="NZ_FNVQ01000004.1"/>
</dbReference>
<dbReference type="OrthoDB" id="6087455at2"/>
<protein>
    <recommendedName>
        <fullName evidence="3">Zinc protease</fullName>
    </recommendedName>
</protein>